<organism evidence="2 3">
    <name type="scientific">Sphaeroforma arctica JP610</name>
    <dbReference type="NCBI Taxonomy" id="667725"/>
    <lineage>
        <taxon>Eukaryota</taxon>
        <taxon>Ichthyosporea</taxon>
        <taxon>Ichthyophonida</taxon>
        <taxon>Sphaeroforma</taxon>
    </lineage>
</organism>
<evidence type="ECO:0000313" key="2">
    <source>
        <dbReference type="EMBL" id="KNC78390.1"/>
    </source>
</evidence>
<dbReference type="Proteomes" id="UP000054560">
    <property type="component" value="Unassembled WGS sequence"/>
</dbReference>
<evidence type="ECO:0000313" key="3">
    <source>
        <dbReference type="Proteomes" id="UP000054560"/>
    </source>
</evidence>
<accession>A0A0L0FNJ2</accession>
<evidence type="ECO:0000256" key="1">
    <source>
        <dbReference type="SAM" id="SignalP"/>
    </source>
</evidence>
<keyword evidence="1" id="KW-0732">Signal</keyword>
<sequence length="134" mass="14991">MFSLHVAVYLFLSISIVRRRAGSDARARSANVSGSSSRRSSINQLMSAVRRWSTPNISPLAKKLKELLKQLDKAAPSVGPGGKASRRMSASVEKSVVQKIHDELFANPEVSNYADMTDVHIFLQWYEAVEWFRP</sequence>
<gene>
    <name evidence="2" type="ORF">SARC_09178</name>
</gene>
<dbReference type="RefSeq" id="XP_014152292.1">
    <property type="nucleotide sequence ID" value="XM_014296817.1"/>
</dbReference>
<feature type="signal peptide" evidence="1">
    <location>
        <begin position="1"/>
        <end position="19"/>
    </location>
</feature>
<keyword evidence="3" id="KW-1185">Reference proteome</keyword>
<dbReference type="AlphaFoldDB" id="A0A0L0FNJ2"/>
<name>A0A0L0FNJ2_9EUKA</name>
<dbReference type="EMBL" id="KQ242498">
    <property type="protein sequence ID" value="KNC78390.1"/>
    <property type="molecule type" value="Genomic_DNA"/>
</dbReference>
<protein>
    <submittedName>
        <fullName evidence="2">Uncharacterized protein</fullName>
    </submittedName>
</protein>
<reference evidence="2 3" key="1">
    <citation type="submission" date="2011-02" db="EMBL/GenBank/DDBJ databases">
        <title>The Genome Sequence of Sphaeroforma arctica JP610.</title>
        <authorList>
            <consortium name="The Broad Institute Genome Sequencing Platform"/>
            <person name="Russ C."/>
            <person name="Cuomo C."/>
            <person name="Young S.K."/>
            <person name="Zeng Q."/>
            <person name="Gargeya S."/>
            <person name="Alvarado L."/>
            <person name="Berlin A."/>
            <person name="Chapman S.B."/>
            <person name="Chen Z."/>
            <person name="Freedman E."/>
            <person name="Gellesch M."/>
            <person name="Goldberg J."/>
            <person name="Griggs A."/>
            <person name="Gujja S."/>
            <person name="Heilman E."/>
            <person name="Heiman D."/>
            <person name="Howarth C."/>
            <person name="Mehta T."/>
            <person name="Neiman D."/>
            <person name="Pearson M."/>
            <person name="Roberts A."/>
            <person name="Saif S."/>
            <person name="Shea T."/>
            <person name="Shenoy N."/>
            <person name="Sisk P."/>
            <person name="Stolte C."/>
            <person name="Sykes S."/>
            <person name="White J."/>
            <person name="Yandava C."/>
            <person name="Burger G."/>
            <person name="Gray M.W."/>
            <person name="Holland P.W.H."/>
            <person name="King N."/>
            <person name="Lang F.B.F."/>
            <person name="Roger A.J."/>
            <person name="Ruiz-Trillo I."/>
            <person name="Haas B."/>
            <person name="Nusbaum C."/>
            <person name="Birren B."/>
        </authorList>
    </citation>
    <scope>NUCLEOTIDE SEQUENCE [LARGE SCALE GENOMIC DNA]</scope>
    <source>
        <strain evidence="2 3">JP610</strain>
    </source>
</reference>
<feature type="chain" id="PRO_5005538260" evidence="1">
    <location>
        <begin position="20"/>
        <end position="134"/>
    </location>
</feature>
<dbReference type="GeneID" id="25909682"/>
<proteinExistence type="predicted"/>